<dbReference type="Gene3D" id="1.10.10.10">
    <property type="entry name" value="Winged helix-like DNA-binding domain superfamily/Winged helix DNA-binding domain"/>
    <property type="match status" value="1"/>
</dbReference>
<organism evidence="6 7">
    <name type="scientific">Thalassobaculum fulvum</name>
    <dbReference type="NCBI Taxonomy" id="1633335"/>
    <lineage>
        <taxon>Bacteria</taxon>
        <taxon>Pseudomonadati</taxon>
        <taxon>Pseudomonadota</taxon>
        <taxon>Alphaproteobacteria</taxon>
        <taxon>Rhodospirillales</taxon>
        <taxon>Thalassobaculaceae</taxon>
        <taxon>Thalassobaculum</taxon>
    </lineage>
</organism>
<feature type="domain" description="HTH crp-type" evidence="5">
    <location>
        <begin position="145"/>
        <end position="217"/>
    </location>
</feature>
<dbReference type="InterPro" id="IPR018335">
    <property type="entry name" value="Tscrpt_reg_HTH_Crp-type_CS"/>
</dbReference>
<dbReference type="RefSeq" id="WP_189990643.1">
    <property type="nucleotide sequence ID" value="NZ_BMZS01000006.1"/>
</dbReference>
<dbReference type="Pfam" id="PF00027">
    <property type="entry name" value="cNMP_binding"/>
    <property type="match status" value="1"/>
</dbReference>
<reference evidence="6" key="2">
    <citation type="submission" date="2020-09" db="EMBL/GenBank/DDBJ databases">
        <authorList>
            <person name="Sun Q."/>
            <person name="Kim S."/>
        </authorList>
    </citation>
    <scope>NUCLEOTIDE SEQUENCE</scope>
    <source>
        <strain evidence="6">KCTC 42651</strain>
    </source>
</reference>
<proteinExistence type="predicted"/>
<dbReference type="SMART" id="SM00419">
    <property type="entry name" value="HTH_CRP"/>
    <property type="match status" value="1"/>
</dbReference>
<evidence type="ECO:0000313" key="7">
    <source>
        <dbReference type="Proteomes" id="UP000630353"/>
    </source>
</evidence>
<evidence type="ECO:0000259" key="5">
    <source>
        <dbReference type="PROSITE" id="PS51063"/>
    </source>
</evidence>
<evidence type="ECO:0000313" key="6">
    <source>
        <dbReference type="EMBL" id="GHD52567.1"/>
    </source>
</evidence>
<accession>A0A919CPZ3</accession>
<dbReference type="InterPro" id="IPR012318">
    <property type="entry name" value="HTH_CRP"/>
</dbReference>
<feature type="domain" description="Cyclic nucleotide-binding" evidence="4">
    <location>
        <begin position="37"/>
        <end position="83"/>
    </location>
</feature>
<dbReference type="InterPro" id="IPR036388">
    <property type="entry name" value="WH-like_DNA-bd_sf"/>
</dbReference>
<dbReference type="Gene3D" id="2.60.120.10">
    <property type="entry name" value="Jelly Rolls"/>
    <property type="match status" value="1"/>
</dbReference>
<dbReference type="Proteomes" id="UP000630353">
    <property type="component" value="Unassembled WGS sequence"/>
</dbReference>
<dbReference type="Pfam" id="PF13545">
    <property type="entry name" value="HTH_Crp_2"/>
    <property type="match status" value="1"/>
</dbReference>
<evidence type="ECO:0000256" key="2">
    <source>
        <dbReference type="ARBA" id="ARBA00023125"/>
    </source>
</evidence>
<dbReference type="PROSITE" id="PS50042">
    <property type="entry name" value="CNMP_BINDING_3"/>
    <property type="match status" value="1"/>
</dbReference>
<reference evidence="6" key="1">
    <citation type="journal article" date="2014" name="Int. J. Syst. Evol. Microbiol.">
        <title>Complete genome sequence of Corynebacterium casei LMG S-19264T (=DSM 44701T), isolated from a smear-ripened cheese.</title>
        <authorList>
            <consortium name="US DOE Joint Genome Institute (JGI-PGF)"/>
            <person name="Walter F."/>
            <person name="Albersmeier A."/>
            <person name="Kalinowski J."/>
            <person name="Ruckert C."/>
        </authorList>
    </citation>
    <scope>NUCLEOTIDE SEQUENCE</scope>
    <source>
        <strain evidence="6">KCTC 42651</strain>
    </source>
</reference>
<dbReference type="SMART" id="SM00100">
    <property type="entry name" value="cNMP"/>
    <property type="match status" value="1"/>
</dbReference>
<comment type="caution">
    <text evidence="6">The sequence shown here is derived from an EMBL/GenBank/DDBJ whole genome shotgun (WGS) entry which is preliminary data.</text>
</comment>
<dbReference type="InterPro" id="IPR018490">
    <property type="entry name" value="cNMP-bd_dom_sf"/>
</dbReference>
<dbReference type="InterPro" id="IPR014710">
    <property type="entry name" value="RmlC-like_jellyroll"/>
</dbReference>
<dbReference type="GO" id="GO:0003700">
    <property type="term" value="F:DNA-binding transcription factor activity"/>
    <property type="evidence" value="ECO:0007669"/>
    <property type="project" value="InterPro"/>
</dbReference>
<dbReference type="EMBL" id="BMZS01000006">
    <property type="protein sequence ID" value="GHD52567.1"/>
    <property type="molecule type" value="Genomic_DNA"/>
</dbReference>
<keyword evidence="2" id="KW-0238">DNA-binding</keyword>
<dbReference type="PRINTS" id="PR00034">
    <property type="entry name" value="HTHCRP"/>
</dbReference>
<dbReference type="GO" id="GO:0003677">
    <property type="term" value="F:DNA binding"/>
    <property type="evidence" value="ECO:0007669"/>
    <property type="project" value="UniProtKB-KW"/>
</dbReference>
<name>A0A919CPZ3_9PROT</name>
<dbReference type="PROSITE" id="PS51063">
    <property type="entry name" value="HTH_CRP_2"/>
    <property type="match status" value="1"/>
</dbReference>
<dbReference type="PANTHER" id="PTHR24567:SF75">
    <property type="entry name" value="FUMARATE AND NITRATE REDUCTION REGULATORY PROTEIN"/>
    <property type="match status" value="1"/>
</dbReference>
<evidence type="ECO:0000256" key="1">
    <source>
        <dbReference type="ARBA" id="ARBA00023015"/>
    </source>
</evidence>
<protein>
    <submittedName>
        <fullName evidence="6">Crp/Fnr family transcriptional regulator</fullName>
    </submittedName>
</protein>
<dbReference type="CDD" id="cd00038">
    <property type="entry name" value="CAP_ED"/>
    <property type="match status" value="1"/>
</dbReference>
<dbReference type="CDD" id="cd00092">
    <property type="entry name" value="HTH_CRP"/>
    <property type="match status" value="1"/>
</dbReference>
<keyword evidence="7" id="KW-1185">Reference proteome</keyword>
<dbReference type="PROSITE" id="PS00042">
    <property type="entry name" value="HTH_CRP_1"/>
    <property type="match status" value="1"/>
</dbReference>
<dbReference type="GO" id="GO:0005829">
    <property type="term" value="C:cytosol"/>
    <property type="evidence" value="ECO:0007669"/>
    <property type="project" value="TreeGrafter"/>
</dbReference>
<sequence length="239" mass="25411">MGAHFASQLSGNDGFSPLAVRPGAARPAGTPVQRVAAGTIVFAEGDVADSVFEVVSGTLRLHKVMVDGRRQVTGFVSGGRLLGVAQSGECLCTAEAVTPAVLRRHPRAAFERRIDAEPGLARRILAEMCNDLRRAQDQMLLLGRKSAVEKVASFLLSLAADEDGDYADSIDLPMSRTDIADYLGLTTETVSRTFTKLRNDGLIALPCPVSVEFLDLDQLEDLATGGADGDGWARRPGIC</sequence>
<dbReference type="InterPro" id="IPR036390">
    <property type="entry name" value="WH_DNA-bd_sf"/>
</dbReference>
<dbReference type="AlphaFoldDB" id="A0A919CPZ3"/>
<dbReference type="PANTHER" id="PTHR24567">
    <property type="entry name" value="CRP FAMILY TRANSCRIPTIONAL REGULATORY PROTEIN"/>
    <property type="match status" value="1"/>
</dbReference>
<keyword evidence="1" id="KW-0805">Transcription regulation</keyword>
<evidence type="ECO:0000256" key="3">
    <source>
        <dbReference type="ARBA" id="ARBA00023163"/>
    </source>
</evidence>
<evidence type="ECO:0000259" key="4">
    <source>
        <dbReference type="PROSITE" id="PS50042"/>
    </source>
</evidence>
<dbReference type="SUPFAM" id="SSF51206">
    <property type="entry name" value="cAMP-binding domain-like"/>
    <property type="match status" value="1"/>
</dbReference>
<keyword evidence="3" id="KW-0804">Transcription</keyword>
<dbReference type="InterPro" id="IPR000595">
    <property type="entry name" value="cNMP-bd_dom"/>
</dbReference>
<gene>
    <name evidence="6" type="ORF">GCM10017083_28070</name>
</gene>
<dbReference type="SUPFAM" id="SSF46785">
    <property type="entry name" value="Winged helix' DNA-binding domain"/>
    <property type="match status" value="1"/>
</dbReference>
<dbReference type="InterPro" id="IPR050397">
    <property type="entry name" value="Env_Response_Regulators"/>
</dbReference>